<organism evidence="3">
    <name type="scientific">Mycobacterium orygis</name>
    <dbReference type="NCBI Taxonomy" id="1305738"/>
    <lineage>
        <taxon>Bacteria</taxon>
        <taxon>Bacillati</taxon>
        <taxon>Actinomycetota</taxon>
        <taxon>Actinomycetes</taxon>
        <taxon>Mycobacteriales</taxon>
        <taxon>Mycobacteriaceae</taxon>
        <taxon>Mycobacterium</taxon>
        <taxon>Mycobacterium tuberculosis complex</taxon>
    </lineage>
</organism>
<feature type="chain" id="PRO_5043602820" evidence="1">
    <location>
        <begin position="22"/>
        <end position="434"/>
    </location>
</feature>
<accession>A0AAU0QDC2</accession>
<reference evidence="3" key="1">
    <citation type="submission" date="2023-11" db="EMBL/GenBank/DDBJ databases">
        <authorList>
            <person name="Bhowmick S.K."/>
            <person name="Gandham S."/>
            <person name="Kumar R."/>
            <person name="Praharaj M.R."/>
            <person name="Maity H.K."/>
            <person name="Sarkar U."/>
            <person name="Dey B."/>
        </authorList>
    </citation>
    <scope>NUCLEOTIDE SEQUENCE</scope>
    <source>
        <strain evidence="3">NIAB_BDWBCSHFL_1</strain>
    </source>
</reference>
<dbReference type="SUPFAM" id="SSF50998">
    <property type="entry name" value="Quinoprotein alcohol dehydrogenase-like"/>
    <property type="match status" value="1"/>
</dbReference>
<evidence type="ECO:0000313" key="3">
    <source>
        <dbReference type="EMBL" id="WPF64264.1"/>
    </source>
</evidence>
<protein>
    <submittedName>
        <fullName evidence="3">PQQ-binding-like beta-propeller repeat protein</fullName>
    </submittedName>
</protein>
<evidence type="ECO:0000259" key="2">
    <source>
        <dbReference type="Pfam" id="PF13360"/>
    </source>
</evidence>
<sequence length="434" mass="44924">MRKDKALARRLPAAVAAAVIAVELGGCGSADSWVEAAPAQGWPAQYGDAANSSYTTTNGATNLTLRWTRSVKGSLAAGPALSARGYLALNGQTPAGCSLMEWQNDNNGRQRWCVRLVQGGGFAGPLFDGFDNLYVGQPGAIISFPPTQWTRWRQPVIGMPSTPRFLGHGRLLVSTHLGQLLVFDTRRGMVVGSPVDLVDGIDPTDATRGLADCAPARPGCPVAAAPAFSSVNGTVVVSVWQPGEPAAKLVGLKYHAEQLVREWTSDAVSAGVLASPVLSADGSTVYVNGRDHRLWALNAADGKAKWSAPLGFLAQTPPALTPHGLIVSGGGPDTALAAFRDAGDHAEGAWRRDDVTALSTASLAGTGVGYTVISGPNHDGTPGLSLLVFDPANGHTVNSYPLPGATGYPVGVSVGNDRRVVTATSDGQVYSFAP</sequence>
<proteinExistence type="predicted"/>
<dbReference type="AlphaFoldDB" id="A0AAU0QDC2"/>
<dbReference type="Pfam" id="PF13360">
    <property type="entry name" value="PQQ_2"/>
    <property type="match status" value="1"/>
</dbReference>
<evidence type="ECO:0000256" key="1">
    <source>
        <dbReference type="SAM" id="SignalP"/>
    </source>
</evidence>
<dbReference type="KEGG" id="mory:MO_003180"/>
<dbReference type="InterPro" id="IPR015943">
    <property type="entry name" value="WD40/YVTN_repeat-like_dom_sf"/>
</dbReference>
<feature type="signal peptide" evidence="1">
    <location>
        <begin position="1"/>
        <end position="21"/>
    </location>
</feature>
<dbReference type="EMBL" id="CP138660">
    <property type="protein sequence ID" value="WPF64264.1"/>
    <property type="molecule type" value="Genomic_DNA"/>
</dbReference>
<dbReference type="Gene3D" id="2.130.10.10">
    <property type="entry name" value="YVTN repeat-like/Quinoprotein amine dehydrogenase"/>
    <property type="match status" value="1"/>
</dbReference>
<dbReference type="InterPro" id="IPR002372">
    <property type="entry name" value="PQQ_rpt_dom"/>
</dbReference>
<name>A0AAU0QDC2_9MYCO</name>
<keyword evidence="1" id="KW-0732">Signal</keyword>
<dbReference type="InterPro" id="IPR011047">
    <property type="entry name" value="Quinoprotein_ADH-like_sf"/>
</dbReference>
<gene>
    <name evidence="3" type="ORF">MO_003180</name>
</gene>
<feature type="domain" description="Pyrrolo-quinoline quinone repeat" evidence="2">
    <location>
        <begin position="263"/>
        <end position="407"/>
    </location>
</feature>